<name>A0A922P2L1_9HYPH</name>
<keyword evidence="3" id="KW-1185">Reference proteome</keyword>
<organism evidence="2 3">
    <name type="scientific">Pseudorhizobium pelagicum</name>
    <dbReference type="NCBI Taxonomy" id="1509405"/>
    <lineage>
        <taxon>Bacteria</taxon>
        <taxon>Pseudomonadati</taxon>
        <taxon>Pseudomonadota</taxon>
        <taxon>Alphaproteobacteria</taxon>
        <taxon>Hyphomicrobiales</taxon>
        <taxon>Rhizobiaceae</taxon>
        <taxon>Rhizobium/Agrobacterium group</taxon>
        <taxon>Pseudorhizobium</taxon>
    </lineage>
</organism>
<evidence type="ECO:0000313" key="3">
    <source>
        <dbReference type="Proteomes" id="UP000052167"/>
    </source>
</evidence>
<dbReference type="EMBL" id="JOKJ01000004">
    <property type="protein sequence ID" value="KEQ09964.1"/>
    <property type="molecule type" value="Genomic_DNA"/>
</dbReference>
<sequence>MNMMMGSRLGVAALIALALSSCTTTTQASFEKNPKGVPKVSLCRTYLESRDPVFQQQIVEELARRGITPYECPLMVQRQNQAGAVLAAVAIGGAAVAYCANHNCGGSGGYYQPPAAYPGNCQYNHQRAADGSRCGDRSAASRPGGWN</sequence>
<evidence type="ECO:0008006" key="4">
    <source>
        <dbReference type="Google" id="ProtNLM"/>
    </source>
</evidence>
<proteinExistence type="predicted"/>
<feature type="chain" id="PRO_5037458488" description="Lipoprotein" evidence="1">
    <location>
        <begin position="29"/>
        <end position="147"/>
    </location>
</feature>
<comment type="caution">
    <text evidence="2">The sequence shown here is derived from an EMBL/GenBank/DDBJ whole genome shotgun (WGS) entry which is preliminary data.</text>
</comment>
<dbReference type="RefSeq" id="WP_037164673.1">
    <property type="nucleotide sequence ID" value="NZ_CAJXID010000034.1"/>
</dbReference>
<dbReference type="OrthoDB" id="8301683at2"/>
<dbReference type="AlphaFoldDB" id="A0A922P2L1"/>
<accession>A0A922P2L1</accession>
<evidence type="ECO:0000313" key="2">
    <source>
        <dbReference type="EMBL" id="KEQ09964.1"/>
    </source>
</evidence>
<dbReference type="Proteomes" id="UP000052167">
    <property type="component" value="Unassembled WGS sequence"/>
</dbReference>
<gene>
    <name evidence="2" type="ORF">GV68_18340</name>
</gene>
<evidence type="ECO:0000256" key="1">
    <source>
        <dbReference type="SAM" id="SignalP"/>
    </source>
</evidence>
<reference evidence="2 3" key="1">
    <citation type="submission" date="2014-06" db="EMBL/GenBank/DDBJ databases">
        <title>Rhizobium pelagicum/R2-400B4.</title>
        <authorList>
            <person name="Kimes N.E."/>
            <person name="Lopez-Perez M."/>
        </authorList>
    </citation>
    <scope>NUCLEOTIDE SEQUENCE [LARGE SCALE GENOMIC DNA]</scope>
    <source>
        <strain evidence="2 3">R2-400B4</strain>
    </source>
</reference>
<protein>
    <recommendedName>
        <fullName evidence="4">Lipoprotein</fullName>
    </recommendedName>
</protein>
<keyword evidence="1" id="KW-0732">Signal</keyword>
<feature type="signal peptide" evidence="1">
    <location>
        <begin position="1"/>
        <end position="28"/>
    </location>
</feature>